<evidence type="ECO:0000313" key="2">
    <source>
        <dbReference type="EMBL" id="ALT69465.1"/>
    </source>
</evidence>
<name>A0A0U3DSX2_9EURY</name>
<dbReference type="InterPro" id="IPR043941">
    <property type="entry name" value="EMC6-arch"/>
</dbReference>
<evidence type="ECO:0000256" key="1">
    <source>
        <dbReference type="SAM" id="Phobius"/>
    </source>
</evidence>
<sequence length="89" mass="10053">MDDTVKLTSINVVLGIVAGLLSGIFTIGTLGFKNDMVGLIFGIVFIYAMMKSADKIATEEIDRSQKIWDCVLPFFFTWIIVWILIANYW</sequence>
<dbReference type="Proteomes" id="UP000067738">
    <property type="component" value="Chromosome"/>
</dbReference>
<feature type="transmembrane region" description="Helical" evidence="1">
    <location>
        <begin position="36"/>
        <end position="54"/>
    </location>
</feature>
<evidence type="ECO:0000313" key="3">
    <source>
        <dbReference type="Proteomes" id="UP000067738"/>
    </source>
</evidence>
<proteinExistence type="predicted"/>
<dbReference type="KEGG" id="mmil:sm9_1698"/>
<dbReference type="EMBL" id="CP011266">
    <property type="protein sequence ID" value="ALT69465.1"/>
    <property type="molecule type" value="Genomic_DNA"/>
</dbReference>
<accession>A0A0U3DSX2</accession>
<keyword evidence="3" id="KW-1185">Reference proteome</keyword>
<keyword evidence="1" id="KW-1133">Transmembrane helix</keyword>
<dbReference type="OrthoDB" id="64172at2157"/>
<keyword evidence="1" id="KW-0812">Transmembrane</keyword>
<feature type="transmembrane region" description="Helical" evidence="1">
    <location>
        <begin position="66"/>
        <end position="85"/>
    </location>
</feature>
<feature type="transmembrane region" description="Helical" evidence="1">
    <location>
        <begin position="12"/>
        <end position="30"/>
    </location>
</feature>
<keyword evidence="1" id="KW-0472">Membrane</keyword>
<organism evidence="2 3">
    <name type="scientific">Methanobrevibacter millerae</name>
    <dbReference type="NCBI Taxonomy" id="230361"/>
    <lineage>
        <taxon>Archaea</taxon>
        <taxon>Methanobacteriati</taxon>
        <taxon>Methanobacteriota</taxon>
        <taxon>Methanomada group</taxon>
        <taxon>Methanobacteria</taxon>
        <taxon>Methanobacteriales</taxon>
        <taxon>Methanobacteriaceae</taxon>
        <taxon>Methanobrevibacter</taxon>
    </lineage>
</organism>
<dbReference type="Pfam" id="PF19094">
    <property type="entry name" value="EMC6_arch"/>
    <property type="match status" value="1"/>
</dbReference>
<reference evidence="2 3" key="1">
    <citation type="submission" date="2015-04" db="EMBL/GenBank/DDBJ databases">
        <title>The complete genome sequence of the rumen methanogen Methanobrevibacter millerae SM9.</title>
        <authorList>
            <person name="Leahy S.C."/>
            <person name="Kelly W.J."/>
            <person name="Pacheco D.M."/>
            <person name="Li D."/>
            <person name="Altermann E."/>
            <person name="Attwood G.T."/>
        </authorList>
    </citation>
    <scope>NUCLEOTIDE SEQUENCE [LARGE SCALE GENOMIC DNA]</scope>
    <source>
        <strain evidence="2 3">SM9</strain>
    </source>
</reference>
<gene>
    <name evidence="2" type="ORF">sm9_1698</name>
</gene>
<protein>
    <submittedName>
        <fullName evidence="2">Uncharacterized protein</fullName>
    </submittedName>
</protein>
<dbReference type="RefSeq" id="WP_058739696.1">
    <property type="nucleotide sequence ID" value="NZ_CP011266.1"/>
</dbReference>
<dbReference type="AlphaFoldDB" id="A0A0U3DSX2"/>
<dbReference type="GeneID" id="26736640"/>